<dbReference type="Gene3D" id="1.10.510.10">
    <property type="entry name" value="Transferase(Phosphotransferase) domain 1"/>
    <property type="match status" value="1"/>
</dbReference>
<dbReference type="PROSITE" id="PS00108">
    <property type="entry name" value="PROTEIN_KINASE_ST"/>
    <property type="match status" value="1"/>
</dbReference>
<evidence type="ECO:0000256" key="8">
    <source>
        <dbReference type="ARBA" id="ARBA00048679"/>
    </source>
</evidence>
<evidence type="ECO:0000256" key="6">
    <source>
        <dbReference type="ARBA" id="ARBA00022840"/>
    </source>
</evidence>
<comment type="catalytic activity">
    <reaction evidence="8">
        <text>L-seryl-[protein] + ATP = O-phospho-L-seryl-[protein] + ADP + H(+)</text>
        <dbReference type="Rhea" id="RHEA:17989"/>
        <dbReference type="Rhea" id="RHEA-COMP:9863"/>
        <dbReference type="Rhea" id="RHEA-COMP:11604"/>
        <dbReference type="ChEBI" id="CHEBI:15378"/>
        <dbReference type="ChEBI" id="CHEBI:29999"/>
        <dbReference type="ChEBI" id="CHEBI:30616"/>
        <dbReference type="ChEBI" id="CHEBI:83421"/>
        <dbReference type="ChEBI" id="CHEBI:456216"/>
        <dbReference type="EC" id="2.7.11.1"/>
    </reaction>
</comment>
<feature type="transmembrane region" description="Helical" evidence="10">
    <location>
        <begin position="526"/>
        <end position="543"/>
    </location>
</feature>
<dbReference type="RefSeq" id="WP_207087692.1">
    <property type="nucleotide sequence ID" value="NZ_JAFLQW010000234.1"/>
</dbReference>
<dbReference type="PANTHER" id="PTHR24363">
    <property type="entry name" value="SERINE/THREONINE PROTEIN KINASE"/>
    <property type="match status" value="1"/>
</dbReference>
<feature type="transmembrane region" description="Helical" evidence="10">
    <location>
        <begin position="637"/>
        <end position="659"/>
    </location>
</feature>
<evidence type="ECO:0000313" key="12">
    <source>
        <dbReference type="EMBL" id="MBO0349157.1"/>
    </source>
</evidence>
<evidence type="ECO:0000256" key="5">
    <source>
        <dbReference type="ARBA" id="ARBA00022777"/>
    </source>
</evidence>
<dbReference type="InterPro" id="IPR000719">
    <property type="entry name" value="Prot_kinase_dom"/>
</dbReference>
<dbReference type="Pfam" id="PF00069">
    <property type="entry name" value="Pkinase"/>
    <property type="match status" value="1"/>
</dbReference>
<dbReference type="EMBL" id="JAFLQW010000234">
    <property type="protein sequence ID" value="MBO0349157.1"/>
    <property type="molecule type" value="Genomic_DNA"/>
</dbReference>
<keyword evidence="10" id="KW-0472">Membrane</keyword>
<evidence type="ECO:0000256" key="10">
    <source>
        <dbReference type="SAM" id="Phobius"/>
    </source>
</evidence>
<dbReference type="PROSITE" id="PS50011">
    <property type="entry name" value="PROTEIN_KINASE_DOM"/>
    <property type="match status" value="1"/>
</dbReference>
<dbReference type="CDD" id="cd14014">
    <property type="entry name" value="STKc_PknB_like"/>
    <property type="match status" value="1"/>
</dbReference>
<dbReference type="Gene3D" id="3.30.200.20">
    <property type="entry name" value="Phosphorylase Kinase, domain 1"/>
    <property type="match status" value="1"/>
</dbReference>
<keyword evidence="2 12" id="KW-0723">Serine/threonine-protein kinase</keyword>
<evidence type="ECO:0000259" key="11">
    <source>
        <dbReference type="PROSITE" id="PS50011"/>
    </source>
</evidence>
<keyword evidence="3" id="KW-0808">Transferase</keyword>
<dbReference type="Proteomes" id="UP000664844">
    <property type="component" value="Unassembled WGS sequence"/>
</dbReference>
<evidence type="ECO:0000256" key="2">
    <source>
        <dbReference type="ARBA" id="ARBA00022527"/>
    </source>
</evidence>
<evidence type="ECO:0000313" key="13">
    <source>
        <dbReference type="Proteomes" id="UP000664844"/>
    </source>
</evidence>
<keyword evidence="10" id="KW-0812">Transmembrane</keyword>
<dbReference type="SUPFAM" id="SSF56112">
    <property type="entry name" value="Protein kinase-like (PK-like)"/>
    <property type="match status" value="1"/>
</dbReference>
<keyword evidence="5 12" id="KW-0418">Kinase</keyword>
<dbReference type="EC" id="2.7.11.1" evidence="1"/>
<comment type="caution">
    <text evidence="12">The sequence shown here is derived from an EMBL/GenBank/DDBJ whole genome shotgun (WGS) entry which is preliminary data.</text>
</comment>
<feature type="transmembrane region" description="Helical" evidence="10">
    <location>
        <begin position="474"/>
        <end position="502"/>
    </location>
</feature>
<evidence type="ECO:0000256" key="3">
    <source>
        <dbReference type="ARBA" id="ARBA00022679"/>
    </source>
</evidence>
<keyword evidence="6" id="KW-0067">ATP-binding</keyword>
<feature type="transmembrane region" description="Helical" evidence="10">
    <location>
        <begin position="555"/>
        <end position="576"/>
    </location>
</feature>
<dbReference type="SMART" id="SM00220">
    <property type="entry name" value="S_TKc"/>
    <property type="match status" value="1"/>
</dbReference>
<evidence type="ECO:0000256" key="9">
    <source>
        <dbReference type="SAM" id="MobiDB-lite"/>
    </source>
</evidence>
<feature type="compositionally biased region" description="Polar residues" evidence="9">
    <location>
        <begin position="47"/>
        <end position="67"/>
    </location>
</feature>
<feature type="region of interest" description="Disordered" evidence="9">
    <location>
        <begin position="35"/>
        <end position="67"/>
    </location>
</feature>
<accession>A0ABS3FQK3</accession>
<evidence type="ECO:0000256" key="4">
    <source>
        <dbReference type="ARBA" id="ARBA00022741"/>
    </source>
</evidence>
<keyword evidence="4" id="KW-0547">Nucleotide-binding</keyword>
<dbReference type="InterPro" id="IPR011009">
    <property type="entry name" value="Kinase-like_dom_sf"/>
</dbReference>
<protein>
    <recommendedName>
        <fullName evidence="1">non-specific serine/threonine protein kinase</fullName>
        <ecNumber evidence="1">2.7.11.1</ecNumber>
    </recommendedName>
</protein>
<evidence type="ECO:0000256" key="7">
    <source>
        <dbReference type="ARBA" id="ARBA00047899"/>
    </source>
</evidence>
<feature type="transmembrane region" description="Helical" evidence="10">
    <location>
        <begin position="583"/>
        <end position="606"/>
    </location>
</feature>
<keyword evidence="13" id="KW-1185">Reference proteome</keyword>
<dbReference type="GO" id="GO:0004674">
    <property type="term" value="F:protein serine/threonine kinase activity"/>
    <property type="evidence" value="ECO:0007669"/>
    <property type="project" value="UniProtKB-KW"/>
</dbReference>
<dbReference type="InterPro" id="IPR008271">
    <property type="entry name" value="Ser/Thr_kinase_AS"/>
</dbReference>
<proteinExistence type="predicted"/>
<gene>
    <name evidence="12" type="ORF">J0895_08585</name>
</gene>
<comment type="catalytic activity">
    <reaction evidence="7">
        <text>L-threonyl-[protein] + ATP = O-phospho-L-threonyl-[protein] + ADP + H(+)</text>
        <dbReference type="Rhea" id="RHEA:46608"/>
        <dbReference type="Rhea" id="RHEA-COMP:11060"/>
        <dbReference type="Rhea" id="RHEA-COMP:11605"/>
        <dbReference type="ChEBI" id="CHEBI:15378"/>
        <dbReference type="ChEBI" id="CHEBI:30013"/>
        <dbReference type="ChEBI" id="CHEBI:30616"/>
        <dbReference type="ChEBI" id="CHEBI:61977"/>
        <dbReference type="ChEBI" id="CHEBI:456216"/>
        <dbReference type="EC" id="2.7.11.1"/>
    </reaction>
</comment>
<keyword evidence="10" id="KW-1133">Transmembrane helix</keyword>
<evidence type="ECO:0000256" key="1">
    <source>
        <dbReference type="ARBA" id="ARBA00012513"/>
    </source>
</evidence>
<dbReference type="PANTHER" id="PTHR24363:SF0">
    <property type="entry name" value="SERINE_THREONINE KINASE LIKE DOMAIN CONTAINING 1"/>
    <property type="match status" value="1"/>
</dbReference>
<feature type="domain" description="Protein kinase" evidence="11">
    <location>
        <begin position="76"/>
        <end position="328"/>
    </location>
</feature>
<name>A0ABS3FQK3_9CYAN</name>
<reference evidence="12 13" key="1">
    <citation type="submission" date="2021-03" db="EMBL/GenBank/DDBJ databases">
        <title>Metabolic Capacity of the Antarctic Cyanobacterium Phormidium pseudopriestleyi that Sustains Oxygenic Photosynthesis in the Presence of Hydrogen Sulfide.</title>
        <authorList>
            <person name="Lumian J.E."/>
            <person name="Jungblut A.D."/>
            <person name="Dillon M.L."/>
            <person name="Hawes I."/>
            <person name="Doran P.T."/>
            <person name="Mackey T.J."/>
            <person name="Dick G.J."/>
            <person name="Grettenberger C.L."/>
            <person name="Sumner D.Y."/>
        </authorList>
    </citation>
    <scope>NUCLEOTIDE SEQUENCE [LARGE SCALE GENOMIC DNA]</scope>
    <source>
        <strain evidence="12 13">FRX01</strain>
    </source>
</reference>
<sequence>MAEKVVKTWLQQLSQRVAGNRTLLGVEEAGQHSGNGSLFSLLKGKDNPSQNPQGSSPTLTSGSNPQQFPDCSSHGYQVLQSLGHNYAGGRSTYLATHLKTQKPVVIKQFQFAKPGADWSAYKAHEREIKVLQGLSHPGIPRYLDSFETHEGFCLVHDYKNAQSLAVFRRLDPEKIKQMALAVLEILVYLQNRVPGVIHRDIKPENILMGDRTDIIYLIDFGFARIGGGEVAQSSVVSGTPGFMPPEQLLNLRLTEASDLYGLGVTLICLLTQTDSSEINRLIDSSYRLNFAELVPHLSDEFIHWLQKMVEPNSGDRFSHAAAALEALTPISVCRLLPEAEFSQTRLKLHAQTGETLTQTLTIKNPVEDTVLAGRWEIAPDSNNPKTKPDWVSIKPAKFQGNETEFEIKIDTTNLVVSQDYTRNFLLHANTANKTQIIPLSLSVSPREVPSELVGPEPGKIANWKQKIAVPFPVILFGTSVAIPLIFLSPYVAVAIAVPLVVLSGRGFADKIQDPAIEQVAEFSRKWLVAPSLVGLGLWSFTQVDIAWLEHPERKLLGVIVAAMAMGGIGIGVLELFKAGFKRMVVLLPVLIFGLSFVAIGVATGMAGKLAEVGVTGLVLSSTAKQEIQRKNDGIGAIARHVAVAILGVGVGTGLSWLLVHYGLASGMW</sequence>
<organism evidence="12 13">
    <name type="scientific">Phormidium pseudopriestleyi FRX01</name>
    <dbReference type="NCBI Taxonomy" id="1759528"/>
    <lineage>
        <taxon>Bacteria</taxon>
        <taxon>Bacillati</taxon>
        <taxon>Cyanobacteriota</taxon>
        <taxon>Cyanophyceae</taxon>
        <taxon>Oscillatoriophycideae</taxon>
        <taxon>Oscillatoriales</taxon>
        <taxon>Oscillatoriaceae</taxon>
        <taxon>Phormidium</taxon>
    </lineage>
</organism>